<accession>A0A812N0C7</accession>
<feature type="transmembrane region" description="Helical" evidence="1">
    <location>
        <begin position="36"/>
        <end position="58"/>
    </location>
</feature>
<keyword evidence="1" id="KW-0472">Membrane</keyword>
<evidence type="ECO:0000313" key="2">
    <source>
        <dbReference type="EMBL" id="CAE7267976.1"/>
    </source>
</evidence>
<keyword evidence="3" id="KW-1185">Reference proteome</keyword>
<comment type="caution">
    <text evidence="2">The sequence shown here is derived from an EMBL/GenBank/DDBJ whole genome shotgun (WGS) entry which is preliminary data.</text>
</comment>
<reference evidence="2" key="1">
    <citation type="submission" date="2021-02" db="EMBL/GenBank/DDBJ databases">
        <authorList>
            <person name="Dougan E. K."/>
            <person name="Rhodes N."/>
            <person name="Thang M."/>
            <person name="Chan C."/>
        </authorList>
    </citation>
    <scope>NUCLEOTIDE SEQUENCE</scope>
</reference>
<proteinExistence type="predicted"/>
<feature type="transmembrane region" description="Helical" evidence="1">
    <location>
        <begin position="139"/>
        <end position="161"/>
    </location>
</feature>
<name>A0A812N0C7_9DINO</name>
<dbReference type="OrthoDB" id="411104at2759"/>
<protein>
    <submittedName>
        <fullName evidence="2">Uncharacterized protein</fullName>
    </submittedName>
</protein>
<organism evidence="2 3">
    <name type="scientific">Symbiodinium natans</name>
    <dbReference type="NCBI Taxonomy" id="878477"/>
    <lineage>
        <taxon>Eukaryota</taxon>
        <taxon>Sar</taxon>
        <taxon>Alveolata</taxon>
        <taxon>Dinophyceae</taxon>
        <taxon>Suessiales</taxon>
        <taxon>Symbiodiniaceae</taxon>
        <taxon>Symbiodinium</taxon>
    </lineage>
</organism>
<feature type="transmembrane region" description="Helical" evidence="1">
    <location>
        <begin position="108"/>
        <end position="127"/>
    </location>
</feature>
<dbReference type="EMBL" id="CAJNDS010001624">
    <property type="protein sequence ID" value="CAE7267976.1"/>
    <property type="molecule type" value="Genomic_DNA"/>
</dbReference>
<keyword evidence="1" id="KW-0812">Transmembrane</keyword>
<keyword evidence="1" id="KW-1133">Transmembrane helix</keyword>
<evidence type="ECO:0000313" key="3">
    <source>
        <dbReference type="Proteomes" id="UP000604046"/>
    </source>
</evidence>
<dbReference type="AlphaFoldDB" id="A0A812N0C7"/>
<gene>
    <name evidence="2" type="ORF">SNAT2548_LOCUS14210</name>
</gene>
<evidence type="ECO:0000256" key="1">
    <source>
        <dbReference type="SAM" id="Phobius"/>
    </source>
</evidence>
<dbReference type="Proteomes" id="UP000604046">
    <property type="component" value="Unassembled WGS sequence"/>
</dbReference>
<sequence length="318" mass="35606">MVSCVLLKCWLCIFMVRLHTSGVRIHAISSSLLGSATKQMIVITLMIFASFSLAFLIISTGKDHGWVLSSAYRGLLFHDGNGLDNLGLNVHSEDTYNHNDPLMMSTNFVGSTFFNIIVLNLIIAVYSNEYDRVQQQTPQYFLLARAKYCVMCYLSCSLLGWHGPDLQRSVRVASGASAALALTMFWVLPSVNLWIWAVILALSQVAFISSLVQCDWFSMEGVAHSEQQHFVWICHSSDSHDSAFAVKSETFELREEKLSEMKSQVDKWCQGLEKQMGEVDEKLGSIIQKFKARLEPTRKATVMGNFAFATQIFTGGSK</sequence>